<sequence>MPKEPAHFQPTAAAERFKQAVAEGVDTAPFQVLTGMGGVGKTQLAAYQARALRDARRLDLLLWVTAATRTAVVAAYAHAASKVLGCDPCASEQSAASFLAWLEPKPGADVCRWMIVLDDLADPADLHQLWPPTSPHGRTVLTTRRRDAALSGAGWRHVPVDLFTTTEAVAYLSTTLTARHRHESPDELAALAEDVDHLPLALSQSAAYLIDSGLDCDSYRRLLADRTVALDANLPDLLTDDQTTRVSSAWSVCLDRADALRPVGLARRMLHLIAMLDPHGIPEAALTSEPARRYLATPSVGHSRLSSSPFRSRSSRRSISEQQARQALRALHRLGLIDHGPESPHETVRVHRLVQRAVRETLTAHQRDVLARTAADALLPLWDRSYFDTALSQALRANTAALTSHSEHALHKDGTHPVLYEAGHSLGVSGQDAAAVAYFRHLASASRNPFDKLDAQEELAWRLGWTVDPATAVATLKKLHRSRIWVCGTTDPATLTAWHCVAVFRGRAGDADRAVKSFKRVLRVQRWKLGSSHPQTLDTRHELAWWTGKAGDPATAVAMLTTLVTDRERVLGADSYDALESRYALAWWTGKAGDPVAAVAALRGLLRQFERIAGPDHPDLLDVRHGLARWQGEAGDAAGAAKALAAVARDQERVLGPAADDTRRTLRELARWRRKAGLTDTREPTDP</sequence>
<dbReference type="AlphaFoldDB" id="A0A1Z1W366"/>
<reference evidence="4 5" key="1">
    <citation type="submission" date="2017-05" db="EMBL/GenBank/DDBJ databases">
        <title>Streptomyces alboflavus Genome sequencing and assembly.</title>
        <authorList>
            <person name="Wang Y."/>
            <person name="Du B."/>
            <person name="Ding Y."/>
            <person name="Liu H."/>
            <person name="Hou Q."/>
            <person name="Liu K."/>
            <person name="Wang C."/>
            <person name="Yao L."/>
        </authorList>
    </citation>
    <scope>NUCLEOTIDE SEQUENCE [LARGE SCALE GENOMIC DNA]</scope>
    <source>
        <strain evidence="4 5">MDJK44</strain>
    </source>
</reference>
<evidence type="ECO:0000313" key="4">
    <source>
        <dbReference type="EMBL" id="ARX80862.1"/>
    </source>
</evidence>
<name>A0A1Z1W366_9ACTN</name>
<dbReference type="RefSeq" id="WP_087882521.1">
    <property type="nucleotide sequence ID" value="NZ_CP021748.1"/>
</dbReference>
<dbReference type="Gene3D" id="1.25.40.10">
    <property type="entry name" value="Tetratricopeptide repeat domain"/>
    <property type="match status" value="1"/>
</dbReference>
<dbReference type="InterPro" id="IPR002182">
    <property type="entry name" value="NB-ARC"/>
</dbReference>
<dbReference type="Pfam" id="PF13424">
    <property type="entry name" value="TPR_12"/>
    <property type="match status" value="1"/>
</dbReference>
<dbReference type="SUPFAM" id="SSF48452">
    <property type="entry name" value="TPR-like"/>
    <property type="match status" value="2"/>
</dbReference>
<protein>
    <submittedName>
        <fullName evidence="4">Uncharacterized protein</fullName>
    </submittedName>
</protein>
<evidence type="ECO:0000313" key="5">
    <source>
        <dbReference type="Proteomes" id="UP000195880"/>
    </source>
</evidence>
<feature type="domain" description="NB-ARC" evidence="2">
    <location>
        <begin position="26"/>
        <end position="162"/>
    </location>
</feature>
<dbReference type="InterPro" id="IPR053137">
    <property type="entry name" value="NLR-like"/>
</dbReference>
<feature type="compositionally biased region" description="Low complexity" evidence="1">
    <location>
        <begin position="303"/>
        <end position="312"/>
    </location>
</feature>
<dbReference type="PANTHER" id="PTHR46082:SF6">
    <property type="entry name" value="AAA+ ATPASE DOMAIN-CONTAINING PROTEIN-RELATED"/>
    <property type="match status" value="1"/>
</dbReference>
<gene>
    <name evidence="4" type="ORF">SMD44_00260</name>
</gene>
<dbReference type="OrthoDB" id="3885120at2"/>
<feature type="domain" description="DUF7779" evidence="3">
    <location>
        <begin position="266"/>
        <end position="366"/>
    </location>
</feature>
<dbReference type="PANTHER" id="PTHR46082">
    <property type="entry name" value="ATP/GTP-BINDING PROTEIN-RELATED"/>
    <property type="match status" value="1"/>
</dbReference>
<keyword evidence="5" id="KW-1185">Reference proteome</keyword>
<accession>A0A1Z1W366</accession>
<dbReference type="Pfam" id="PF25000">
    <property type="entry name" value="DUF7779"/>
    <property type="match status" value="1"/>
</dbReference>
<dbReference type="InterPro" id="IPR011990">
    <property type="entry name" value="TPR-like_helical_dom_sf"/>
</dbReference>
<evidence type="ECO:0000259" key="3">
    <source>
        <dbReference type="Pfam" id="PF25000"/>
    </source>
</evidence>
<dbReference type="InterPro" id="IPR056681">
    <property type="entry name" value="DUF7779"/>
</dbReference>
<dbReference type="KEGG" id="salf:SMD44_00260"/>
<feature type="region of interest" description="Disordered" evidence="1">
    <location>
        <begin position="297"/>
        <end position="324"/>
    </location>
</feature>
<dbReference type="InterPro" id="IPR027417">
    <property type="entry name" value="P-loop_NTPase"/>
</dbReference>
<dbReference type="Proteomes" id="UP000195880">
    <property type="component" value="Chromosome"/>
</dbReference>
<evidence type="ECO:0000259" key="2">
    <source>
        <dbReference type="Pfam" id="PF00931"/>
    </source>
</evidence>
<organism evidence="4 5">
    <name type="scientific">Streptomyces alboflavus</name>
    <dbReference type="NCBI Taxonomy" id="67267"/>
    <lineage>
        <taxon>Bacteria</taxon>
        <taxon>Bacillati</taxon>
        <taxon>Actinomycetota</taxon>
        <taxon>Actinomycetes</taxon>
        <taxon>Kitasatosporales</taxon>
        <taxon>Streptomycetaceae</taxon>
        <taxon>Streptomyces</taxon>
    </lineage>
</organism>
<proteinExistence type="predicted"/>
<dbReference type="SUPFAM" id="SSF52540">
    <property type="entry name" value="P-loop containing nucleoside triphosphate hydrolases"/>
    <property type="match status" value="1"/>
</dbReference>
<dbReference type="STRING" id="67267.GCA_000716675_00836"/>
<dbReference type="GO" id="GO:0043531">
    <property type="term" value="F:ADP binding"/>
    <property type="evidence" value="ECO:0007669"/>
    <property type="project" value="InterPro"/>
</dbReference>
<dbReference type="Gene3D" id="3.40.50.300">
    <property type="entry name" value="P-loop containing nucleotide triphosphate hydrolases"/>
    <property type="match status" value="1"/>
</dbReference>
<dbReference type="EMBL" id="CP021748">
    <property type="protein sequence ID" value="ARX80862.1"/>
    <property type="molecule type" value="Genomic_DNA"/>
</dbReference>
<evidence type="ECO:0000256" key="1">
    <source>
        <dbReference type="SAM" id="MobiDB-lite"/>
    </source>
</evidence>
<dbReference type="Pfam" id="PF00931">
    <property type="entry name" value="NB-ARC"/>
    <property type="match status" value="1"/>
</dbReference>